<dbReference type="GO" id="GO:0004150">
    <property type="term" value="F:dihydroneopterin aldolase activity"/>
    <property type="evidence" value="ECO:0007669"/>
    <property type="project" value="UniProtKB-UniRule"/>
</dbReference>
<dbReference type="Pfam" id="PF02152">
    <property type="entry name" value="FolB"/>
    <property type="match status" value="1"/>
</dbReference>
<reference evidence="8 10" key="2">
    <citation type="submission" date="2016-02" db="EMBL/GenBank/DDBJ databases">
        <title>Complete Genome Sequence of Propionibacterium acidipropionici ATCC 55737.</title>
        <authorList>
            <person name="Luna Flores C.H."/>
            <person name="Nielsen L.K."/>
            <person name="Marcellin E."/>
        </authorList>
    </citation>
    <scope>NUCLEOTIDE SEQUENCE [LARGE SCALE GENOMIC DNA]</scope>
    <source>
        <strain evidence="8 10">ATCC 55737</strain>
    </source>
</reference>
<keyword evidence="11" id="KW-1185">Reference proteome</keyword>
<comment type="pathway">
    <text evidence="2 6">Cofactor biosynthesis; tetrahydrofolate biosynthesis; 2-amino-4-hydroxy-6-hydroxymethyl-7,8-dihydropteridine diphosphate from 7,8-dihydroneopterin triphosphate: step 3/4.</text>
</comment>
<keyword evidence="4 6" id="KW-0289">Folate biosynthesis</keyword>
<dbReference type="Gene3D" id="3.30.1130.10">
    <property type="match status" value="1"/>
</dbReference>
<dbReference type="PANTHER" id="PTHR42844:SF1">
    <property type="entry name" value="DIHYDRONEOPTERIN ALDOLASE 1-RELATED"/>
    <property type="match status" value="1"/>
</dbReference>
<dbReference type="EC" id="4.1.2.25" evidence="6"/>
<dbReference type="SMART" id="SM00905">
    <property type="entry name" value="FolB"/>
    <property type="match status" value="1"/>
</dbReference>
<accession>A0AAC9ANE3</accession>
<dbReference type="RefSeq" id="WP_015071510.1">
    <property type="nucleotide sequence ID" value="NZ_CP013126.1"/>
</dbReference>
<proteinExistence type="inferred from homology"/>
<evidence type="ECO:0000313" key="11">
    <source>
        <dbReference type="Proteomes" id="UP000178666"/>
    </source>
</evidence>
<organism evidence="8 10">
    <name type="scientific">Acidipropionibacterium acidipropionici</name>
    <dbReference type="NCBI Taxonomy" id="1748"/>
    <lineage>
        <taxon>Bacteria</taxon>
        <taxon>Bacillati</taxon>
        <taxon>Actinomycetota</taxon>
        <taxon>Actinomycetes</taxon>
        <taxon>Propionibacteriales</taxon>
        <taxon>Propionibacteriaceae</taxon>
        <taxon>Acidipropionibacterium</taxon>
    </lineage>
</organism>
<dbReference type="OMA" id="GHYKSVA"/>
<dbReference type="GO" id="GO:0005737">
    <property type="term" value="C:cytoplasm"/>
    <property type="evidence" value="ECO:0007669"/>
    <property type="project" value="TreeGrafter"/>
</dbReference>
<evidence type="ECO:0000313" key="9">
    <source>
        <dbReference type="EMBL" id="AOZ46771.1"/>
    </source>
</evidence>
<dbReference type="GeneID" id="88084930"/>
<dbReference type="GO" id="GO:0046656">
    <property type="term" value="P:folic acid biosynthetic process"/>
    <property type="evidence" value="ECO:0007669"/>
    <property type="project" value="UniProtKB-UniRule"/>
</dbReference>
<evidence type="ECO:0000313" key="10">
    <source>
        <dbReference type="Proteomes" id="UP000075221"/>
    </source>
</evidence>
<evidence type="ECO:0000259" key="7">
    <source>
        <dbReference type="SMART" id="SM00905"/>
    </source>
</evidence>
<dbReference type="NCBIfam" id="TIGR00526">
    <property type="entry name" value="folB_dom"/>
    <property type="match status" value="1"/>
</dbReference>
<dbReference type="GO" id="GO:0046654">
    <property type="term" value="P:tetrahydrofolate biosynthetic process"/>
    <property type="evidence" value="ECO:0007669"/>
    <property type="project" value="UniProtKB-UniRule"/>
</dbReference>
<dbReference type="KEGG" id="aaci:ASQ49_07860"/>
<evidence type="ECO:0000256" key="2">
    <source>
        <dbReference type="ARBA" id="ARBA00005013"/>
    </source>
</evidence>
<comment type="catalytic activity">
    <reaction evidence="1 6">
        <text>7,8-dihydroneopterin = 6-hydroxymethyl-7,8-dihydropterin + glycolaldehyde</text>
        <dbReference type="Rhea" id="RHEA:10540"/>
        <dbReference type="ChEBI" id="CHEBI:17001"/>
        <dbReference type="ChEBI" id="CHEBI:17071"/>
        <dbReference type="ChEBI" id="CHEBI:44841"/>
        <dbReference type="EC" id="4.1.2.25"/>
    </reaction>
</comment>
<keyword evidence="5 6" id="KW-0456">Lyase</keyword>
<comment type="function">
    <text evidence="6">Catalyzes the conversion of 7,8-dihydroneopterin to 6-hydroxymethyl-7,8-dihydropterin.</text>
</comment>
<protein>
    <recommendedName>
        <fullName evidence="6">7,8-dihydroneopterin aldolase</fullName>
        <ecNumber evidence="6">4.1.2.25</ecNumber>
    </recommendedName>
</protein>
<dbReference type="Proteomes" id="UP000075221">
    <property type="component" value="Chromosome"/>
</dbReference>
<evidence type="ECO:0000256" key="1">
    <source>
        <dbReference type="ARBA" id="ARBA00001353"/>
    </source>
</evidence>
<dbReference type="AlphaFoldDB" id="A0AAC9ANE3"/>
<evidence type="ECO:0000256" key="3">
    <source>
        <dbReference type="ARBA" id="ARBA00005708"/>
    </source>
</evidence>
<dbReference type="InterPro" id="IPR006156">
    <property type="entry name" value="Dihydroneopterin_aldolase"/>
</dbReference>
<comment type="similarity">
    <text evidence="3 6">Belongs to the DHNA family.</text>
</comment>
<name>A0AAC9ANE3_9ACTN</name>
<reference evidence="9 11" key="1">
    <citation type="journal article" date="2016" name="Plant Dis.">
        <title>Improved production of propionic acid using genome shuffling.</title>
        <authorList>
            <person name="Luna-Flores C.H."/>
            <person name="Palfreyman R.W."/>
            <person name="Kromer J.O."/>
            <person name="Nielsen L.K."/>
            <person name="Marcellin E."/>
        </authorList>
    </citation>
    <scope>NUCLEOTIDE SEQUENCE [LARGE SCALE GENOMIC DNA]</scope>
    <source>
        <strain evidence="9 11">F3E8</strain>
    </source>
</reference>
<dbReference type="InterPro" id="IPR006157">
    <property type="entry name" value="FolB_dom"/>
</dbReference>
<evidence type="ECO:0000256" key="5">
    <source>
        <dbReference type="ARBA" id="ARBA00023239"/>
    </source>
</evidence>
<dbReference type="InterPro" id="IPR043133">
    <property type="entry name" value="GTP-CH-I_C/QueF"/>
</dbReference>
<dbReference type="CDD" id="cd00534">
    <property type="entry name" value="DHNA_DHNTPE"/>
    <property type="match status" value="1"/>
</dbReference>
<evidence type="ECO:0000256" key="6">
    <source>
        <dbReference type="RuleBase" id="RU362079"/>
    </source>
</evidence>
<dbReference type="EMBL" id="CP015970">
    <property type="protein sequence ID" value="AOZ46771.1"/>
    <property type="molecule type" value="Genomic_DNA"/>
</dbReference>
<gene>
    <name evidence="9" type="ORF">A8L58_08740</name>
    <name evidence="8" type="ORF">AXH35_07280</name>
</gene>
<dbReference type="Proteomes" id="UP000178666">
    <property type="component" value="Chromosome"/>
</dbReference>
<dbReference type="PANTHER" id="PTHR42844">
    <property type="entry name" value="DIHYDRONEOPTERIN ALDOLASE 1-RELATED"/>
    <property type="match status" value="1"/>
</dbReference>
<evidence type="ECO:0000313" key="8">
    <source>
        <dbReference type="EMBL" id="AMS05291.1"/>
    </source>
</evidence>
<dbReference type="SUPFAM" id="SSF55620">
    <property type="entry name" value="Tetrahydrobiopterin biosynthesis enzymes-like"/>
    <property type="match status" value="1"/>
</dbReference>
<dbReference type="EMBL" id="CP014352">
    <property type="protein sequence ID" value="AMS05291.1"/>
    <property type="molecule type" value="Genomic_DNA"/>
</dbReference>
<evidence type="ECO:0000256" key="4">
    <source>
        <dbReference type="ARBA" id="ARBA00022909"/>
    </source>
</evidence>
<dbReference type="NCBIfam" id="TIGR00525">
    <property type="entry name" value="folB"/>
    <property type="match status" value="1"/>
</dbReference>
<sequence length="125" mass="13266">MVGTRDDPGHIRLRGIAAIGHHGVLASEKALGQPFIVDVDAFVHLETSSDQLSDTVNYAELAQGVVAEITGDPVDLIETLTGRIADRCLALDPRILAVTVTVHKPQAPVGVPVADVEVTLTRSRQ</sequence>
<feature type="domain" description="Dihydroneopterin aldolase/epimerase" evidence="7">
    <location>
        <begin position="11"/>
        <end position="122"/>
    </location>
</feature>